<comment type="caution">
    <text evidence="5">The sequence shown here is derived from an EMBL/GenBank/DDBJ whole genome shotgun (WGS) entry which is preliminary data.</text>
</comment>
<feature type="DNA-binding region" description="H-T-H motif" evidence="2">
    <location>
        <begin position="71"/>
        <end position="90"/>
    </location>
</feature>
<proteinExistence type="predicted"/>
<name>A0A543CK11_9ACTN</name>
<dbReference type="EMBL" id="VFOZ01000001">
    <property type="protein sequence ID" value="TQL97441.1"/>
    <property type="molecule type" value="Genomic_DNA"/>
</dbReference>
<gene>
    <name evidence="5" type="ORF">FB559_3029</name>
</gene>
<dbReference type="Proteomes" id="UP000316096">
    <property type="component" value="Unassembled WGS sequence"/>
</dbReference>
<evidence type="ECO:0000313" key="5">
    <source>
        <dbReference type="EMBL" id="TQL97441.1"/>
    </source>
</evidence>
<accession>A0A543CK11</accession>
<feature type="domain" description="HTH tetR-type" evidence="4">
    <location>
        <begin position="48"/>
        <end position="108"/>
    </location>
</feature>
<keyword evidence="1 2" id="KW-0238">DNA-binding</keyword>
<organism evidence="5 6">
    <name type="scientific">Actinoallomurus bryophytorum</name>
    <dbReference type="NCBI Taxonomy" id="1490222"/>
    <lineage>
        <taxon>Bacteria</taxon>
        <taxon>Bacillati</taxon>
        <taxon>Actinomycetota</taxon>
        <taxon>Actinomycetes</taxon>
        <taxon>Streptosporangiales</taxon>
        <taxon>Thermomonosporaceae</taxon>
        <taxon>Actinoallomurus</taxon>
    </lineage>
</organism>
<evidence type="ECO:0000256" key="2">
    <source>
        <dbReference type="PROSITE-ProRule" id="PRU00335"/>
    </source>
</evidence>
<sequence length="232" mass="25424">MSAFRDTRGPPLVSARAFTEEVAEVNTSEGDETPRAGYRRSAGSPRGEARRRELLERVTEDLAVNGLVDFSLRRAARAAGTTHKVLLYHFDSADDLLKQAIFRLRDRRIDKALATAVGAAGRLTLAAWVRAVWPVLVGEEARVLDQAIGLAMYDPGRYAELGRGASQQYLPSLLSICPERWSDRRKLEVAEMILAVLRGFLVDARTSGDTAGIAAGFEALARALEREEAADE</sequence>
<reference evidence="5 6" key="1">
    <citation type="submission" date="2019-06" db="EMBL/GenBank/DDBJ databases">
        <title>Sequencing the genomes of 1000 actinobacteria strains.</title>
        <authorList>
            <person name="Klenk H.-P."/>
        </authorList>
    </citation>
    <scope>NUCLEOTIDE SEQUENCE [LARGE SCALE GENOMIC DNA]</scope>
    <source>
        <strain evidence="5 6">DSM 102200</strain>
    </source>
</reference>
<evidence type="ECO:0000256" key="1">
    <source>
        <dbReference type="ARBA" id="ARBA00023125"/>
    </source>
</evidence>
<dbReference type="PROSITE" id="PS50977">
    <property type="entry name" value="HTH_TETR_2"/>
    <property type="match status" value="1"/>
</dbReference>
<dbReference type="SUPFAM" id="SSF46689">
    <property type="entry name" value="Homeodomain-like"/>
    <property type="match status" value="1"/>
</dbReference>
<dbReference type="InterPro" id="IPR001647">
    <property type="entry name" value="HTH_TetR"/>
</dbReference>
<dbReference type="InterPro" id="IPR009057">
    <property type="entry name" value="Homeodomain-like_sf"/>
</dbReference>
<evidence type="ECO:0000256" key="3">
    <source>
        <dbReference type="SAM" id="MobiDB-lite"/>
    </source>
</evidence>
<dbReference type="GO" id="GO:0003677">
    <property type="term" value="F:DNA binding"/>
    <property type="evidence" value="ECO:0007669"/>
    <property type="project" value="UniProtKB-UniRule"/>
</dbReference>
<feature type="region of interest" description="Disordered" evidence="3">
    <location>
        <begin position="1"/>
        <end position="49"/>
    </location>
</feature>
<dbReference type="AlphaFoldDB" id="A0A543CK11"/>
<protein>
    <submittedName>
        <fullName evidence="5">TetR family transcriptional regulator</fullName>
    </submittedName>
</protein>
<dbReference type="Gene3D" id="1.10.357.10">
    <property type="entry name" value="Tetracycline Repressor, domain 2"/>
    <property type="match status" value="1"/>
</dbReference>
<evidence type="ECO:0000259" key="4">
    <source>
        <dbReference type="PROSITE" id="PS50977"/>
    </source>
</evidence>
<evidence type="ECO:0000313" key="6">
    <source>
        <dbReference type="Proteomes" id="UP000316096"/>
    </source>
</evidence>
<keyword evidence="6" id="KW-1185">Reference proteome</keyword>